<evidence type="ECO:0000313" key="2">
    <source>
        <dbReference type="EMBL" id="KAJ1531890.1"/>
    </source>
</evidence>
<accession>A0AAV7Y2R3</accession>
<comment type="caution">
    <text evidence="2">The sequence shown here is derived from an EMBL/GenBank/DDBJ whole genome shotgun (WGS) entry which is preliminary data.</text>
</comment>
<evidence type="ECO:0000313" key="3">
    <source>
        <dbReference type="Proteomes" id="UP001075354"/>
    </source>
</evidence>
<proteinExistence type="predicted"/>
<feature type="compositionally biased region" description="Low complexity" evidence="1">
    <location>
        <begin position="1"/>
        <end position="26"/>
    </location>
</feature>
<feature type="region of interest" description="Disordered" evidence="1">
    <location>
        <begin position="1"/>
        <end position="62"/>
    </location>
</feature>
<reference evidence="2" key="1">
    <citation type="submission" date="2022-12" db="EMBL/GenBank/DDBJ databases">
        <title>Chromosome-level genome assembly of the bean flower thrips Megalurothrips usitatus.</title>
        <authorList>
            <person name="Ma L."/>
            <person name="Liu Q."/>
            <person name="Li H."/>
            <person name="Cai W."/>
        </authorList>
    </citation>
    <scope>NUCLEOTIDE SEQUENCE</scope>
    <source>
        <strain evidence="2">Cailab_2022a</strain>
    </source>
</reference>
<organism evidence="2 3">
    <name type="scientific">Megalurothrips usitatus</name>
    <name type="common">bean blossom thrips</name>
    <dbReference type="NCBI Taxonomy" id="439358"/>
    <lineage>
        <taxon>Eukaryota</taxon>
        <taxon>Metazoa</taxon>
        <taxon>Ecdysozoa</taxon>
        <taxon>Arthropoda</taxon>
        <taxon>Hexapoda</taxon>
        <taxon>Insecta</taxon>
        <taxon>Pterygota</taxon>
        <taxon>Neoptera</taxon>
        <taxon>Paraneoptera</taxon>
        <taxon>Thysanoptera</taxon>
        <taxon>Terebrantia</taxon>
        <taxon>Thripoidea</taxon>
        <taxon>Thripidae</taxon>
        <taxon>Megalurothrips</taxon>
    </lineage>
</organism>
<keyword evidence="3" id="KW-1185">Reference proteome</keyword>
<dbReference type="Proteomes" id="UP001075354">
    <property type="component" value="Chromosome 1"/>
</dbReference>
<evidence type="ECO:0000256" key="1">
    <source>
        <dbReference type="SAM" id="MobiDB-lite"/>
    </source>
</evidence>
<gene>
    <name evidence="2" type="ORF">ONE63_000538</name>
</gene>
<dbReference type="EMBL" id="JAPTSV010000001">
    <property type="protein sequence ID" value="KAJ1531890.1"/>
    <property type="molecule type" value="Genomic_DNA"/>
</dbReference>
<name>A0AAV7Y2R3_9NEOP</name>
<sequence>MLQQQRQGQLLSGPLLDASTKQQQQQQHDEEEVVSSDSDQQQQPPPPAQPRQDGSDSQPGWTVHLAPCGRLFYCK</sequence>
<protein>
    <submittedName>
        <fullName evidence="2">Uncharacterized protein</fullName>
    </submittedName>
</protein>
<dbReference type="AlphaFoldDB" id="A0AAV7Y2R3"/>